<protein>
    <submittedName>
        <fullName evidence="2">Uncharacterized protein</fullName>
    </submittedName>
</protein>
<dbReference type="RefSeq" id="WP_189504999.1">
    <property type="nucleotide sequence ID" value="NZ_BMZQ01000002.1"/>
</dbReference>
<dbReference type="Proteomes" id="UP000630142">
    <property type="component" value="Unassembled WGS sequence"/>
</dbReference>
<reference evidence="2" key="1">
    <citation type="journal article" date="2014" name="Int. J. Syst. Evol. Microbiol.">
        <title>Complete genome sequence of Corynebacterium casei LMG S-19264T (=DSM 44701T), isolated from a smear-ripened cheese.</title>
        <authorList>
            <consortium name="US DOE Joint Genome Institute (JGI-PGF)"/>
            <person name="Walter F."/>
            <person name="Albersmeier A."/>
            <person name="Kalinowski J."/>
            <person name="Ruckert C."/>
        </authorList>
    </citation>
    <scope>NUCLEOTIDE SEQUENCE</scope>
    <source>
        <strain evidence="2">KCTC 42249</strain>
    </source>
</reference>
<dbReference type="AlphaFoldDB" id="A0A8J3DWU2"/>
<dbReference type="EMBL" id="BMZQ01000002">
    <property type="protein sequence ID" value="GHD18378.1"/>
    <property type="molecule type" value="Genomic_DNA"/>
</dbReference>
<keyword evidence="1" id="KW-0732">Signal</keyword>
<organism evidence="2 3">
    <name type="scientific">Tianweitania populi</name>
    <dbReference type="NCBI Taxonomy" id="1607949"/>
    <lineage>
        <taxon>Bacteria</taxon>
        <taxon>Pseudomonadati</taxon>
        <taxon>Pseudomonadota</taxon>
        <taxon>Alphaproteobacteria</taxon>
        <taxon>Hyphomicrobiales</taxon>
        <taxon>Phyllobacteriaceae</taxon>
        <taxon>Tianweitania</taxon>
    </lineage>
</organism>
<name>A0A8J3DWU2_9HYPH</name>
<proteinExistence type="predicted"/>
<feature type="signal peptide" evidence="1">
    <location>
        <begin position="1"/>
        <end position="41"/>
    </location>
</feature>
<accession>A0A8J3DWU2</accession>
<sequence length="189" mass="19785">MLKGVINAASGSRGTSRAALSTVIGGAALVAALLFASGAGAQDQTPPDYRDDRSTAESVVHSLYNAIERQEYLRAWSYFREEPSRPSYQAFAGGYETTAHVRLRLGKGTSEGAAGSIYTTLPAVVEATDKSGGHAVFAGCYLLRLVQPAMQDTQPFIPLGIVKGELKPTKASFAEAEGSCDGIEPGAAK</sequence>
<evidence type="ECO:0000313" key="2">
    <source>
        <dbReference type="EMBL" id="GHD18378.1"/>
    </source>
</evidence>
<comment type="caution">
    <text evidence="2">The sequence shown here is derived from an EMBL/GenBank/DDBJ whole genome shotgun (WGS) entry which is preliminary data.</text>
</comment>
<reference evidence="2" key="2">
    <citation type="submission" date="2020-09" db="EMBL/GenBank/DDBJ databases">
        <authorList>
            <person name="Sun Q."/>
            <person name="Kim S."/>
        </authorList>
    </citation>
    <scope>NUCLEOTIDE SEQUENCE</scope>
    <source>
        <strain evidence="2">KCTC 42249</strain>
    </source>
</reference>
<evidence type="ECO:0000256" key="1">
    <source>
        <dbReference type="SAM" id="SignalP"/>
    </source>
</evidence>
<keyword evidence="3" id="KW-1185">Reference proteome</keyword>
<feature type="chain" id="PRO_5035216051" evidence="1">
    <location>
        <begin position="42"/>
        <end position="189"/>
    </location>
</feature>
<gene>
    <name evidence="2" type="ORF">GCM10016234_28860</name>
</gene>
<evidence type="ECO:0000313" key="3">
    <source>
        <dbReference type="Proteomes" id="UP000630142"/>
    </source>
</evidence>